<comment type="similarity">
    <text evidence="1">Belongs to the UPF0161 family.</text>
</comment>
<keyword evidence="1" id="KW-0472">Membrane</keyword>
<dbReference type="NCBIfam" id="TIGR00278">
    <property type="entry name" value="membrane protein insertion efficiency factor YidD"/>
    <property type="match status" value="1"/>
</dbReference>
<protein>
    <recommendedName>
        <fullName evidence="1">Putative membrane protein insertion efficiency factor</fullName>
    </recommendedName>
</protein>
<accession>A0A0R2SEN7</accession>
<keyword evidence="1" id="KW-1003">Cell membrane</keyword>
<dbReference type="PANTHER" id="PTHR33383">
    <property type="entry name" value="MEMBRANE PROTEIN INSERTION EFFICIENCY FACTOR-RELATED"/>
    <property type="match status" value="1"/>
</dbReference>
<comment type="subcellular location">
    <subcellularLocation>
        <location evidence="1">Cell membrane</location>
        <topology evidence="1">Peripheral membrane protein</topology>
        <orientation evidence="1">Cytoplasmic side</orientation>
    </subcellularLocation>
</comment>
<evidence type="ECO:0000313" key="3">
    <source>
        <dbReference type="Proteomes" id="UP000051934"/>
    </source>
</evidence>
<dbReference type="GO" id="GO:0005886">
    <property type="term" value="C:plasma membrane"/>
    <property type="evidence" value="ECO:0007669"/>
    <property type="project" value="UniProtKB-SubCell"/>
</dbReference>
<evidence type="ECO:0000256" key="1">
    <source>
        <dbReference type="HAMAP-Rule" id="MF_00386"/>
    </source>
</evidence>
<dbReference type="Pfam" id="PF01809">
    <property type="entry name" value="YidD"/>
    <property type="match status" value="1"/>
</dbReference>
<dbReference type="EMBL" id="LIBB01000009">
    <property type="protein sequence ID" value="KRO73327.1"/>
    <property type="molecule type" value="Genomic_DNA"/>
</dbReference>
<dbReference type="SMART" id="SM01234">
    <property type="entry name" value="Haemolytic"/>
    <property type="match status" value="1"/>
</dbReference>
<reference evidence="2 3" key="1">
    <citation type="submission" date="2015-10" db="EMBL/GenBank/DDBJ databases">
        <title>Metagenome-Assembled Genomes uncover a global brackish microbiome.</title>
        <authorList>
            <person name="Hugerth L.W."/>
            <person name="Larsson J."/>
            <person name="Alneberg J."/>
            <person name="Lindh M.V."/>
            <person name="Legrand C."/>
            <person name="Pinhassi J."/>
            <person name="Andersson A.F."/>
        </authorList>
    </citation>
    <scope>NUCLEOTIDE SEQUENCE [LARGE SCALE GENOMIC DNA]</scope>
    <source>
        <strain evidence="2">BACL4 MAG-120507-bin80</strain>
    </source>
</reference>
<dbReference type="Proteomes" id="UP000051934">
    <property type="component" value="Unassembled WGS sequence"/>
</dbReference>
<comment type="function">
    <text evidence="1">Could be involved in insertion of integral membrane proteins into the membrane.</text>
</comment>
<sequence>MFLLLIRFYQLTLSQFIGQQCRFAPTCSHYTAEAIRIHGALKGAYLGVTRISKCHPWHEGGVDLVPPVDQER</sequence>
<comment type="caution">
    <text evidence="2">The sequence shown here is derived from an EMBL/GenBank/DDBJ whole genome shotgun (WGS) entry which is preliminary data.</text>
</comment>
<evidence type="ECO:0000313" key="2">
    <source>
        <dbReference type="EMBL" id="KRO73327.1"/>
    </source>
</evidence>
<dbReference type="AlphaFoldDB" id="A0A0R2SEN7"/>
<gene>
    <name evidence="2" type="ORF">ABR69_07255</name>
</gene>
<proteinExistence type="inferred from homology"/>
<organism evidence="2 3">
    <name type="scientific">OM182 bacterium BACL3 MAG-120507-bin80</name>
    <dbReference type="NCBI Taxonomy" id="1655577"/>
    <lineage>
        <taxon>Bacteria</taxon>
        <taxon>Pseudomonadati</taxon>
        <taxon>Pseudomonadota</taxon>
        <taxon>Gammaproteobacteria</taxon>
        <taxon>OMG group</taxon>
        <taxon>OM182 clade</taxon>
    </lineage>
</organism>
<dbReference type="PANTHER" id="PTHR33383:SF1">
    <property type="entry name" value="MEMBRANE PROTEIN INSERTION EFFICIENCY FACTOR-RELATED"/>
    <property type="match status" value="1"/>
</dbReference>
<dbReference type="HAMAP" id="MF_00386">
    <property type="entry name" value="UPF0161_YidD"/>
    <property type="match status" value="1"/>
</dbReference>
<name>A0A0R2SEN7_9GAMM</name>
<dbReference type="InterPro" id="IPR002696">
    <property type="entry name" value="Membr_insert_effic_factor_YidD"/>
</dbReference>